<dbReference type="CDD" id="cd00090">
    <property type="entry name" value="HTH_ARSR"/>
    <property type="match status" value="1"/>
</dbReference>
<keyword evidence="3" id="KW-1185">Reference proteome</keyword>
<name>A0ABQ5V691_9PROT</name>
<dbReference type="PRINTS" id="PR00778">
    <property type="entry name" value="HTHARSR"/>
</dbReference>
<dbReference type="NCBIfam" id="NF033788">
    <property type="entry name" value="HTH_metalloreg"/>
    <property type="match status" value="1"/>
</dbReference>
<dbReference type="Gene3D" id="1.10.10.10">
    <property type="entry name" value="Winged helix-like DNA-binding domain superfamily/Winged helix DNA-binding domain"/>
    <property type="match status" value="1"/>
</dbReference>
<reference evidence="2" key="1">
    <citation type="journal article" date="2014" name="Int. J. Syst. Evol. Microbiol.">
        <title>Complete genome of a new Firmicutes species belonging to the dominant human colonic microbiota ('Ruminococcus bicirculans') reveals two chromosomes and a selective capacity to utilize plant glucans.</title>
        <authorList>
            <consortium name="NISC Comparative Sequencing Program"/>
            <person name="Wegmann U."/>
            <person name="Louis P."/>
            <person name="Goesmann A."/>
            <person name="Henrissat B."/>
            <person name="Duncan S.H."/>
            <person name="Flint H.J."/>
        </authorList>
    </citation>
    <scope>NUCLEOTIDE SEQUENCE</scope>
    <source>
        <strain evidence="2">NBRC 108219</strain>
    </source>
</reference>
<sequence>MPAVDAAAPVFAALGDPTRLALLSRLCDGQSQSIVQLTQGTGLSRQGVKKHLTVMEHAGIVTSNRVGRESQFTVRPETLAETSQYLARAAQQWSNAIDRLKQHLGE</sequence>
<reference evidence="2" key="2">
    <citation type="submission" date="2023-01" db="EMBL/GenBank/DDBJ databases">
        <title>Draft genome sequence of Algimonas ampicilliniresistens strain NBRC 108219.</title>
        <authorList>
            <person name="Sun Q."/>
            <person name="Mori K."/>
        </authorList>
    </citation>
    <scope>NUCLEOTIDE SEQUENCE</scope>
    <source>
        <strain evidence="2">NBRC 108219</strain>
    </source>
</reference>
<proteinExistence type="predicted"/>
<dbReference type="InterPro" id="IPR036390">
    <property type="entry name" value="WH_DNA-bd_sf"/>
</dbReference>
<evidence type="ECO:0000313" key="3">
    <source>
        <dbReference type="Proteomes" id="UP001161391"/>
    </source>
</evidence>
<dbReference type="Pfam" id="PF12840">
    <property type="entry name" value="HTH_20"/>
    <property type="match status" value="1"/>
</dbReference>
<gene>
    <name evidence="2" type="ORF">GCM10007853_04740</name>
</gene>
<evidence type="ECO:0000259" key="1">
    <source>
        <dbReference type="PROSITE" id="PS50987"/>
    </source>
</evidence>
<dbReference type="RefSeq" id="WP_284387090.1">
    <property type="nucleotide sequence ID" value="NZ_BSNK01000001.1"/>
</dbReference>
<dbReference type="Proteomes" id="UP001161391">
    <property type="component" value="Unassembled WGS sequence"/>
</dbReference>
<dbReference type="PANTHER" id="PTHR38600:SF1">
    <property type="entry name" value="TRANSCRIPTIONAL REGULATORY PROTEIN"/>
    <property type="match status" value="1"/>
</dbReference>
<protein>
    <submittedName>
        <fullName evidence="2">Transcriptional regulator</fullName>
    </submittedName>
</protein>
<accession>A0ABQ5V691</accession>
<dbReference type="PROSITE" id="PS50987">
    <property type="entry name" value="HTH_ARSR_2"/>
    <property type="match status" value="1"/>
</dbReference>
<dbReference type="SUPFAM" id="SSF46785">
    <property type="entry name" value="Winged helix' DNA-binding domain"/>
    <property type="match status" value="1"/>
</dbReference>
<dbReference type="SMART" id="SM00418">
    <property type="entry name" value="HTH_ARSR"/>
    <property type="match status" value="1"/>
</dbReference>
<feature type="domain" description="HTH arsR-type" evidence="1">
    <location>
        <begin position="1"/>
        <end position="94"/>
    </location>
</feature>
<comment type="caution">
    <text evidence="2">The sequence shown here is derived from an EMBL/GenBank/DDBJ whole genome shotgun (WGS) entry which is preliminary data.</text>
</comment>
<dbReference type="InterPro" id="IPR036388">
    <property type="entry name" value="WH-like_DNA-bd_sf"/>
</dbReference>
<dbReference type="InterPro" id="IPR001845">
    <property type="entry name" value="HTH_ArsR_DNA-bd_dom"/>
</dbReference>
<evidence type="ECO:0000313" key="2">
    <source>
        <dbReference type="EMBL" id="GLQ22600.1"/>
    </source>
</evidence>
<dbReference type="InterPro" id="IPR011991">
    <property type="entry name" value="ArsR-like_HTH"/>
</dbReference>
<organism evidence="2 3">
    <name type="scientific">Algimonas ampicilliniresistens</name>
    <dbReference type="NCBI Taxonomy" id="1298735"/>
    <lineage>
        <taxon>Bacteria</taxon>
        <taxon>Pseudomonadati</taxon>
        <taxon>Pseudomonadota</taxon>
        <taxon>Alphaproteobacteria</taxon>
        <taxon>Maricaulales</taxon>
        <taxon>Robiginitomaculaceae</taxon>
        <taxon>Algimonas</taxon>
    </lineage>
</organism>
<dbReference type="PANTHER" id="PTHR38600">
    <property type="entry name" value="TRANSCRIPTIONAL REGULATORY PROTEIN"/>
    <property type="match status" value="1"/>
</dbReference>
<dbReference type="EMBL" id="BSNK01000001">
    <property type="protein sequence ID" value="GLQ22600.1"/>
    <property type="molecule type" value="Genomic_DNA"/>
</dbReference>